<accession>A0ABW0SE98</accession>
<comment type="caution">
    <text evidence="1">The sequence shown here is derived from an EMBL/GenBank/DDBJ whole genome shotgun (WGS) entry which is preliminary data.</text>
</comment>
<sequence>MAPDDTPDTLTRQFHASLDSARARIAAAAPAARPALEQRLDEVLTSIRHLDPERRDAARLPASSFGVYSQHARDPAGLARLDGPEVRTAVEALLRDTPISADEVMARVRIGAASADLEATWTRKDWEALARAYDLDAPDERSRASARAALEDRFARVSGDLRHLLADAGVVQRAVNEEEAFAQGGSVARVVAERLRDASARAPAFASREEARAFQEEIERRLTPDQIDRLLQGDDGALAEVASEPLDRLQLARAYLEADRATEGSAAHARLLDRLVDAQIDAQRLRHGHALRGAVHG</sequence>
<reference evidence="2" key="1">
    <citation type="journal article" date="2019" name="Int. J. Syst. Evol. Microbiol.">
        <title>The Global Catalogue of Microorganisms (GCM) 10K type strain sequencing project: providing services to taxonomists for standard genome sequencing and annotation.</title>
        <authorList>
            <consortium name="The Broad Institute Genomics Platform"/>
            <consortium name="The Broad Institute Genome Sequencing Center for Infectious Disease"/>
            <person name="Wu L."/>
            <person name="Ma J."/>
        </authorList>
    </citation>
    <scope>NUCLEOTIDE SEQUENCE [LARGE SCALE GENOMIC DNA]</scope>
    <source>
        <strain evidence="2">KACC 11588</strain>
    </source>
</reference>
<name>A0ABW0SE98_9RHOB</name>
<evidence type="ECO:0000313" key="1">
    <source>
        <dbReference type="EMBL" id="MFC5567194.1"/>
    </source>
</evidence>
<dbReference type="EMBL" id="JBHSNA010000011">
    <property type="protein sequence ID" value="MFC5567194.1"/>
    <property type="molecule type" value="Genomic_DNA"/>
</dbReference>
<dbReference type="Proteomes" id="UP001596056">
    <property type="component" value="Unassembled WGS sequence"/>
</dbReference>
<evidence type="ECO:0000313" key="2">
    <source>
        <dbReference type="Proteomes" id="UP001596056"/>
    </source>
</evidence>
<gene>
    <name evidence="1" type="ORF">ACFPOC_12340</name>
</gene>
<protein>
    <submittedName>
        <fullName evidence="1">Uncharacterized protein</fullName>
    </submittedName>
</protein>
<dbReference type="RefSeq" id="WP_209842142.1">
    <property type="nucleotide sequence ID" value="NZ_JAGGJP010000014.1"/>
</dbReference>
<keyword evidence="2" id="KW-1185">Reference proteome</keyword>
<proteinExistence type="predicted"/>
<organism evidence="1 2">
    <name type="scientific">Rubellimicrobium aerolatum</name>
    <dbReference type="NCBI Taxonomy" id="490979"/>
    <lineage>
        <taxon>Bacteria</taxon>
        <taxon>Pseudomonadati</taxon>
        <taxon>Pseudomonadota</taxon>
        <taxon>Alphaproteobacteria</taxon>
        <taxon>Rhodobacterales</taxon>
        <taxon>Roseobacteraceae</taxon>
        <taxon>Rubellimicrobium</taxon>
    </lineage>
</organism>